<dbReference type="PANTHER" id="PTHR24567">
    <property type="entry name" value="CRP FAMILY TRANSCRIPTIONAL REGULATORY PROTEIN"/>
    <property type="match status" value="1"/>
</dbReference>
<dbReference type="CDD" id="cd00038">
    <property type="entry name" value="CAP_ED"/>
    <property type="match status" value="1"/>
</dbReference>
<dbReference type="PROSITE" id="PS51063">
    <property type="entry name" value="HTH_CRP_2"/>
    <property type="match status" value="1"/>
</dbReference>
<dbReference type="SUPFAM" id="SSF46785">
    <property type="entry name" value="Winged helix' DNA-binding domain"/>
    <property type="match status" value="1"/>
</dbReference>
<dbReference type="Gene3D" id="2.60.120.10">
    <property type="entry name" value="Jelly Rolls"/>
    <property type="match status" value="1"/>
</dbReference>
<reference evidence="7 8" key="1">
    <citation type="submission" date="2018-08" db="EMBL/GenBank/DDBJ databases">
        <title>Genomic Encyclopedia of Archaeal and Bacterial Type Strains, Phase II (KMG-II): from individual species to whole genera.</title>
        <authorList>
            <person name="Goeker M."/>
        </authorList>
    </citation>
    <scope>NUCLEOTIDE SEQUENCE [LARGE SCALE GENOMIC DNA]</scope>
    <source>
        <strain evidence="7 8">DSM 45791</strain>
    </source>
</reference>
<evidence type="ECO:0000256" key="3">
    <source>
        <dbReference type="ARBA" id="ARBA00023163"/>
    </source>
</evidence>
<dbReference type="GO" id="GO:0005829">
    <property type="term" value="C:cytosol"/>
    <property type="evidence" value="ECO:0007669"/>
    <property type="project" value="TreeGrafter"/>
</dbReference>
<keyword evidence="8" id="KW-1185">Reference proteome</keyword>
<dbReference type="InterPro" id="IPR014710">
    <property type="entry name" value="RmlC-like_jellyroll"/>
</dbReference>
<comment type="caution">
    <text evidence="7">The sequence shown here is derived from an EMBL/GenBank/DDBJ whole genome shotgun (WGS) entry which is preliminary data.</text>
</comment>
<evidence type="ECO:0000259" key="5">
    <source>
        <dbReference type="PROSITE" id="PS50042"/>
    </source>
</evidence>
<dbReference type="Pfam" id="PF00027">
    <property type="entry name" value="cNMP_binding"/>
    <property type="match status" value="1"/>
</dbReference>
<accession>A0A3E0HGC9</accession>
<dbReference type="PROSITE" id="PS50042">
    <property type="entry name" value="CNMP_BINDING_3"/>
    <property type="match status" value="1"/>
</dbReference>
<evidence type="ECO:0000256" key="2">
    <source>
        <dbReference type="ARBA" id="ARBA00023125"/>
    </source>
</evidence>
<dbReference type="SUPFAM" id="SSF51206">
    <property type="entry name" value="cAMP-binding domain-like"/>
    <property type="match status" value="1"/>
</dbReference>
<dbReference type="PANTHER" id="PTHR24567:SF74">
    <property type="entry name" value="HTH-TYPE TRANSCRIPTIONAL REGULATOR ARCR"/>
    <property type="match status" value="1"/>
</dbReference>
<dbReference type="InterPro" id="IPR036388">
    <property type="entry name" value="WH-like_DNA-bd_sf"/>
</dbReference>
<evidence type="ECO:0000313" key="8">
    <source>
        <dbReference type="Proteomes" id="UP000256269"/>
    </source>
</evidence>
<dbReference type="AlphaFoldDB" id="A0A3E0HGC9"/>
<dbReference type="EMBL" id="QUNO01000008">
    <property type="protein sequence ID" value="REH44788.1"/>
    <property type="molecule type" value="Genomic_DNA"/>
</dbReference>
<dbReference type="GO" id="GO:0003700">
    <property type="term" value="F:DNA-binding transcription factor activity"/>
    <property type="evidence" value="ECO:0007669"/>
    <property type="project" value="TreeGrafter"/>
</dbReference>
<gene>
    <name evidence="7" type="ORF">BCF44_108268</name>
</gene>
<dbReference type="PROSITE" id="PS00889">
    <property type="entry name" value="CNMP_BINDING_2"/>
    <property type="match status" value="1"/>
</dbReference>
<dbReference type="SMART" id="SM00100">
    <property type="entry name" value="cNMP"/>
    <property type="match status" value="1"/>
</dbReference>
<keyword evidence="2" id="KW-0238">DNA-binding</keyword>
<keyword evidence="3" id="KW-0804">Transcription</keyword>
<dbReference type="InterPro" id="IPR050397">
    <property type="entry name" value="Env_Response_Regulators"/>
</dbReference>
<dbReference type="Gene3D" id="1.10.10.10">
    <property type="entry name" value="Winged helix-like DNA-binding domain superfamily/Winged helix DNA-binding domain"/>
    <property type="match status" value="1"/>
</dbReference>
<proteinExistence type="predicted"/>
<feature type="domain" description="HTH crp-type" evidence="6">
    <location>
        <begin position="136"/>
        <end position="209"/>
    </location>
</feature>
<evidence type="ECO:0000313" key="7">
    <source>
        <dbReference type="EMBL" id="REH44788.1"/>
    </source>
</evidence>
<dbReference type="Pfam" id="PF13545">
    <property type="entry name" value="HTH_Crp_2"/>
    <property type="match status" value="1"/>
</dbReference>
<dbReference type="RefSeq" id="WP_116176708.1">
    <property type="nucleotide sequence ID" value="NZ_CP144375.1"/>
</dbReference>
<evidence type="ECO:0000256" key="4">
    <source>
        <dbReference type="SAM" id="MobiDB-lite"/>
    </source>
</evidence>
<dbReference type="OrthoDB" id="3625614at2"/>
<dbReference type="GO" id="GO:0003677">
    <property type="term" value="F:DNA binding"/>
    <property type="evidence" value="ECO:0007669"/>
    <property type="project" value="UniProtKB-KW"/>
</dbReference>
<evidence type="ECO:0000256" key="1">
    <source>
        <dbReference type="ARBA" id="ARBA00023015"/>
    </source>
</evidence>
<dbReference type="Proteomes" id="UP000256269">
    <property type="component" value="Unassembled WGS sequence"/>
</dbReference>
<evidence type="ECO:0000259" key="6">
    <source>
        <dbReference type="PROSITE" id="PS51063"/>
    </source>
</evidence>
<protein>
    <submittedName>
        <fullName evidence="7">CRP/FNR family cyclic AMP-dependent transcriptional regulator</fullName>
    </submittedName>
</protein>
<dbReference type="InterPro" id="IPR012318">
    <property type="entry name" value="HTH_CRP"/>
</dbReference>
<name>A0A3E0HGC9_9PSEU</name>
<sequence length="246" mass="26975">MTEDRLADQVRALLRNAGRTRPFRRGDVLIAEGAPSDEVLLIESGKVKVVLHGANGADSILGFYGAGELMGEMGVMGDRPRSADVIARTPGVALHVEAHTFRNLLREHPSLFAFVSDVLSTRLFQADQRQRLHASFEVSVRVARQLLSWALSSGEPAAGGGLRVKGLTQLEIAQFVTASAKTVDHVLKQLRGDRLLETGRRSYLLPDPQLLERCLADPDWRPGRGDVSRFSGRPEDFAPRDSTRAC</sequence>
<keyword evidence="1" id="KW-0805">Transcription regulation</keyword>
<dbReference type="InterPro" id="IPR036390">
    <property type="entry name" value="WH_DNA-bd_sf"/>
</dbReference>
<dbReference type="InterPro" id="IPR018490">
    <property type="entry name" value="cNMP-bd_dom_sf"/>
</dbReference>
<dbReference type="InterPro" id="IPR018488">
    <property type="entry name" value="cNMP-bd_CS"/>
</dbReference>
<dbReference type="InterPro" id="IPR000595">
    <property type="entry name" value="cNMP-bd_dom"/>
</dbReference>
<feature type="region of interest" description="Disordered" evidence="4">
    <location>
        <begin position="225"/>
        <end position="246"/>
    </location>
</feature>
<feature type="domain" description="Cyclic nucleotide-binding" evidence="5">
    <location>
        <begin position="2"/>
        <end position="105"/>
    </location>
</feature>
<organism evidence="7 8">
    <name type="scientific">Kutzneria buriramensis</name>
    <dbReference type="NCBI Taxonomy" id="1045776"/>
    <lineage>
        <taxon>Bacteria</taxon>
        <taxon>Bacillati</taxon>
        <taxon>Actinomycetota</taxon>
        <taxon>Actinomycetes</taxon>
        <taxon>Pseudonocardiales</taxon>
        <taxon>Pseudonocardiaceae</taxon>
        <taxon>Kutzneria</taxon>
    </lineage>
</organism>